<sequence>MKCMFPAGQRYVAYVEDDAEDVELFEEVATAAGLVVQSFPDGEALLQCLGEQATTLPCLILLDLKNPVRSGPETYACLQADTRFRAIPVKYFSSSWELMEREQKQSPDVELITKPDVYSDWLSLVTRLADFCRAADAPSLP</sequence>
<keyword evidence="4" id="KW-1185">Reference proteome</keyword>
<evidence type="ECO:0000259" key="2">
    <source>
        <dbReference type="PROSITE" id="PS50110"/>
    </source>
</evidence>
<dbReference type="SUPFAM" id="SSF52172">
    <property type="entry name" value="CheY-like"/>
    <property type="match status" value="1"/>
</dbReference>
<comment type="caution">
    <text evidence="3">The sequence shown here is derived from an EMBL/GenBank/DDBJ whole genome shotgun (WGS) entry which is preliminary data.</text>
</comment>
<feature type="domain" description="Response regulatory" evidence="2">
    <location>
        <begin position="11"/>
        <end position="129"/>
    </location>
</feature>
<dbReference type="EMBL" id="SKFH01000005">
    <property type="protein sequence ID" value="TCZ73605.1"/>
    <property type="molecule type" value="Genomic_DNA"/>
</dbReference>
<dbReference type="InterPro" id="IPR001789">
    <property type="entry name" value="Sig_transdc_resp-reg_receiver"/>
</dbReference>
<evidence type="ECO:0000256" key="1">
    <source>
        <dbReference type="PROSITE-ProRule" id="PRU00169"/>
    </source>
</evidence>
<gene>
    <name evidence="3" type="ORF">E0486_04805</name>
</gene>
<keyword evidence="1" id="KW-0597">Phosphoprotein</keyword>
<evidence type="ECO:0000313" key="4">
    <source>
        <dbReference type="Proteomes" id="UP000295164"/>
    </source>
</evidence>
<dbReference type="AlphaFoldDB" id="A0A4R4E7B1"/>
<accession>A0A4R4E7B1</accession>
<dbReference type="InterPro" id="IPR011006">
    <property type="entry name" value="CheY-like_superfamily"/>
</dbReference>
<feature type="modified residue" description="4-aspartylphosphate" evidence="1">
    <location>
        <position position="63"/>
    </location>
</feature>
<dbReference type="RefSeq" id="WP_131851010.1">
    <property type="nucleotide sequence ID" value="NZ_SKFH01000005.1"/>
</dbReference>
<dbReference type="Proteomes" id="UP000295164">
    <property type="component" value="Unassembled WGS sequence"/>
</dbReference>
<protein>
    <submittedName>
        <fullName evidence="3">Response regulator</fullName>
    </submittedName>
</protein>
<dbReference type="PROSITE" id="PS50110">
    <property type="entry name" value="RESPONSE_REGULATORY"/>
    <property type="match status" value="1"/>
</dbReference>
<organism evidence="3 4">
    <name type="scientific">Flaviaesturariibacter aridisoli</name>
    <dbReference type="NCBI Taxonomy" id="2545761"/>
    <lineage>
        <taxon>Bacteria</taxon>
        <taxon>Pseudomonadati</taxon>
        <taxon>Bacteroidota</taxon>
        <taxon>Chitinophagia</taxon>
        <taxon>Chitinophagales</taxon>
        <taxon>Chitinophagaceae</taxon>
        <taxon>Flaviaestuariibacter</taxon>
    </lineage>
</organism>
<name>A0A4R4E7B1_9BACT</name>
<dbReference type="Gene3D" id="3.40.50.2300">
    <property type="match status" value="1"/>
</dbReference>
<dbReference type="OrthoDB" id="7631574at2"/>
<proteinExistence type="predicted"/>
<evidence type="ECO:0000313" key="3">
    <source>
        <dbReference type="EMBL" id="TCZ73605.1"/>
    </source>
</evidence>
<reference evidence="3 4" key="1">
    <citation type="submission" date="2019-03" db="EMBL/GenBank/DDBJ databases">
        <authorList>
            <person name="Kim M.K.M."/>
        </authorList>
    </citation>
    <scope>NUCLEOTIDE SEQUENCE [LARGE SCALE GENOMIC DNA]</scope>
    <source>
        <strain evidence="3 4">17J68-15</strain>
    </source>
</reference>
<dbReference type="GO" id="GO:0000160">
    <property type="term" value="P:phosphorelay signal transduction system"/>
    <property type="evidence" value="ECO:0007669"/>
    <property type="project" value="InterPro"/>
</dbReference>